<organism evidence="1">
    <name type="scientific">hydrothermal vent metagenome</name>
    <dbReference type="NCBI Taxonomy" id="652676"/>
    <lineage>
        <taxon>unclassified sequences</taxon>
        <taxon>metagenomes</taxon>
        <taxon>ecological metagenomes</taxon>
    </lineage>
</organism>
<dbReference type="InterPro" id="IPR008312">
    <property type="entry name" value="T6SS_TssB1"/>
</dbReference>
<dbReference type="AlphaFoldDB" id="A0A3B0WCT9"/>
<accession>A0A3B0WCT9</accession>
<name>A0A3B0WCT9_9ZZZZ</name>
<dbReference type="Pfam" id="PF05591">
    <property type="entry name" value="T6SS_VipA"/>
    <property type="match status" value="1"/>
</dbReference>
<proteinExistence type="predicted"/>
<protein>
    <submittedName>
        <fullName evidence="1">Uncharacterized protein ImpB</fullName>
    </submittedName>
</protein>
<dbReference type="PANTHER" id="PTHR35850">
    <property type="entry name" value="CYTOPLASMIC PROTEIN-RELATED"/>
    <property type="match status" value="1"/>
</dbReference>
<dbReference type="NCBIfam" id="TIGR03358">
    <property type="entry name" value="VI_chp_5"/>
    <property type="match status" value="1"/>
</dbReference>
<dbReference type="PANTHER" id="PTHR35850:SF1">
    <property type="entry name" value="TYPE VI SECRETION SYSTEM SHEATH PROTEIN TSSB1"/>
    <property type="match status" value="1"/>
</dbReference>
<evidence type="ECO:0000313" key="1">
    <source>
        <dbReference type="EMBL" id="VAW53121.1"/>
    </source>
</evidence>
<reference evidence="1" key="1">
    <citation type="submission" date="2018-06" db="EMBL/GenBank/DDBJ databases">
        <authorList>
            <person name="Zhirakovskaya E."/>
        </authorList>
    </citation>
    <scope>NUCLEOTIDE SEQUENCE</scope>
</reference>
<dbReference type="PIRSF" id="PIRSF028301">
    <property type="entry name" value="UCP028301"/>
    <property type="match status" value="1"/>
</dbReference>
<sequence length="180" mass="19448">MAKASSQKNIARNRAPRVQIEYDVEVYGAEKKIQLPFVMGVMSDLSGKQDPDNPLPPVADRKYLEIDVDNFDDRMKAMQPRAGFQVPNTLTGEGNISVDITFESMDDFSPAAIARKVDVLNKLLQARTQLSNLVTYMDGKTGAEELIAKAIGDPALLASLVASSNPDADAVSSTTTGEAE</sequence>
<gene>
    <name evidence="1" type="ORF">MNBD_GAMMA07-1214</name>
</gene>
<dbReference type="EMBL" id="UOFF01000015">
    <property type="protein sequence ID" value="VAW53121.1"/>
    <property type="molecule type" value="Genomic_DNA"/>
</dbReference>